<accession>A0ABS3ESG7</accession>
<dbReference type="RefSeq" id="WP_207069622.1">
    <property type="nucleotide sequence ID" value="NZ_JAFLND010000001.1"/>
</dbReference>
<proteinExistence type="predicted"/>
<keyword evidence="1" id="KW-0472">Membrane</keyword>
<dbReference type="Proteomes" id="UP000664163">
    <property type="component" value="Unassembled WGS sequence"/>
</dbReference>
<evidence type="ECO:0000256" key="1">
    <source>
        <dbReference type="SAM" id="Phobius"/>
    </source>
</evidence>
<sequence length="66" mass="7499">MQSFKKVTTTLLGVLLIASFILLSYMEESLFLDRILLCSFILGAVLLANIRSGVRRVIPEEEKKNR</sequence>
<dbReference type="EMBL" id="JAFLND010000001">
    <property type="protein sequence ID" value="MBO0329095.1"/>
    <property type="molecule type" value="Genomic_DNA"/>
</dbReference>
<organism evidence="2 3">
    <name type="scientific">[Muricauda] lutisoli</name>
    <dbReference type="NCBI Taxonomy" id="2816035"/>
    <lineage>
        <taxon>Bacteria</taxon>
        <taxon>Pseudomonadati</taxon>
        <taxon>Bacteroidota</taxon>
        <taxon>Flavobacteriia</taxon>
        <taxon>Flavobacteriales</taxon>
        <taxon>Flavobacteriaceae</taxon>
        <taxon>Allomuricauda</taxon>
    </lineage>
</organism>
<evidence type="ECO:0000313" key="3">
    <source>
        <dbReference type="Proteomes" id="UP000664163"/>
    </source>
</evidence>
<gene>
    <name evidence="2" type="ORF">J0X13_00950</name>
</gene>
<reference evidence="2 3" key="1">
    <citation type="submission" date="2021-03" db="EMBL/GenBank/DDBJ databases">
        <title>Muricauda sp. CAU 1631 isolated from Incheon.</title>
        <authorList>
            <person name="Kim W."/>
        </authorList>
    </citation>
    <scope>NUCLEOTIDE SEQUENCE [LARGE SCALE GENOMIC DNA]</scope>
    <source>
        <strain evidence="2 3">CAU 1631</strain>
    </source>
</reference>
<feature type="transmembrane region" description="Helical" evidence="1">
    <location>
        <begin position="31"/>
        <end position="50"/>
    </location>
</feature>
<name>A0ABS3ESG7_9FLAO</name>
<evidence type="ECO:0000313" key="2">
    <source>
        <dbReference type="EMBL" id="MBO0329095.1"/>
    </source>
</evidence>
<keyword evidence="1" id="KW-1133">Transmembrane helix</keyword>
<keyword evidence="3" id="KW-1185">Reference proteome</keyword>
<protein>
    <submittedName>
        <fullName evidence="2">Uncharacterized protein</fullName>
    </submittedName>
</protein>
<keyword evidence="1" id="KW-0812">Transmembrane</keyword>
<feature type="transmembrane region" description="Helical" evidence="1">
    <location>
        <begin position="7"/>
        <end position="25"/>
    </location>
</feature>
<comment type="caution">
    <text evidence="2">The sequence shown here is derived from an EMBL/GenBank/DDBJ whole genome shotgun (WGS) entry which is preliminary data.</text>
</comment>